<keyword evidence="4" id="KW-1185">Reference proteome</keyword>
<dbReference type="EMBL" id="FPKS01000006">
    <property type="protein sequence ID" value="SFZ74664.1"/>
    <property type="molecule type" value="Genomic_DNA"/>
</dbReference>
<gene>
    <name evidence="1" type="ORF">RR45_GL000646</name>
    <name evidence="2" type="ORF">SAMN02746068_01300</name>
</gene>
<accession>A0A1K2HCV6</accession>
<dbReference type="Proteomes" id="UP000185655">
    <property type="component" value="Unassembled WGS sequence"/>
</dbReference>
<dbReference type="RefSeq" id="WP_031366089.1">
    <property type="nucleotide sequence ID" value="NZ_FPKS01000006.1"/>
</dbReference>
<proteinExistence type="predicted"/>
<protein>
    <submittedName>
        <fullName evidence="1">Ribose 5-phosphate isomerase</fullName>
    </submittedName>
</protein>
<dbReference type="EMBL" id="JXJT01000017">
    <property type="protein sequence ID" value="PCS02271.1"/>
    <property type="molecule type" value="Genomic_DNA"/>
</dbReference>
<dbReference type="GO" id="GO:0016853">
    <property type="term" value="F:isomerase activity"/>
    <property type="evidence" value="ECO:0007669"/>
    <property type="project" value="UniProtKB-KW"/>
</dbReference>
<dbReference type="Gene3D" id="3.40.1720.10">
    <property type="entry name" value="Streptococcus thermophilus LMG 18311 protein like"/>
    <property type="match status" value="1"/>
</dbReference>
<dbReference type="InterPro" id="IPR014959">
    <property type="entry name" value="DUF1827"/>
</dbReference>
<dbReference type="STRING" id="1122154.SAMN02746068_01300"/>
<dbReference type="OrthoDB" id="2308827at2"/>
<dbReference type="InterPro" id="IPR038226">
    <property type="entry name" value="LMG18311-like_sf"/>
</dbReference>
<evidence type="ECO:0000313" key="3">
    <source>
        <dbReference type="Proteomes" id="UP000185655"/>
    </source>
</evidence>
<evidence type="ECO:0000313" key="1">
    <source>
        <dbReference type="EMBL" id="PCS02271.1"/>
    </source>
</evidence>
<dbReference type="AlphaFoldDB" id="A0A1K2HCV6"/>
<organism evidence="2 3">
    <name type="scientific">Pseudolactococcus chungangensis CAU 28 = DSM 22330</name>
    <dbReference type="NCBI Taxonomy" id="1122154"/>
    <lineage>
        <taxon>Bacteria</taxon>
        <taxon>Bacillati</taxon>
        <taxon>Bacillota</taxon>
        <taxon>Bacilli</taxon>
        <taxon>Lactobacillales</taxon>
        <taxon>Streptococcaceae</taxon>
        <taxon>Pseudolactococcus</taxon>
    </lineage>
</organism>
<keyword evidence="1" id="KW-0413">Isomerase</keyword>
<evidence type="ECO:0000313" key="4">
    <source>
        <dbReference type="Proteomes" id="UP000218979"/>
    </source>
</evidence>
<sequence>MKIINVTNNYPDLVREQLRNTDALTVEVYSAGNTTVIFTRAPKHYELIVTNKHRAIRPDEREDIQKFFLKKRLDQSIIDHDLVSIIDEPRLLEISYPIITK</sequence>
<evidence type="ECO:0000313" key="2">
    <source>
        <dbReference type="EMBL" id="SFZ74664.1"/>
    </source>
</evidence>
<reference evidence="1 4" key="1">
    <citation type="submission" date="2014-12" db="EMBL/GenBank/DDBJ databases">
        <title>Draft genome sequences of 10 type strains of Lactococcus.</title>
        <authorList>
            <person name="Sun Z."/>
            <person name="Zhong Z."/>
            <person name="Liu W."/>
            <person name="Zhang W."/>
            <person name="Zhang H."/>
        </authorList>
    </citation>
    <scope>NUCLEOTIDE SEQUENCE [LARGE SCALE GENOMIC DNA]</scope>
    <source>
        <strain evidence="1 4">DSM 22330</strain>
    </source>
</reference>
<name>A0A1K2HCV6_9LACT</name>
<reference evidence="2 3" key="2">
    <citation type="submission" date="2016-11" db="EMBL/GenBank/DDBJ databases">
        <authorList>
            <person name="Jaros S."/>
            <person name="Januszkiewicz K."/>
            <person name="Wedrychowicz H."/>
        </authorList>
    </citation>
    <scope>NUCLEOTIDE SEQUENCE [LARGE SCALE GENOMIC DNA]</scope>
    <source>
        <strain evidence="2 3">DSM 22330</strain>
    </source>
</reference>
<dbReference type="Pfam" id="PF08860">
    <property type="entry name" value="DUF1827"/>
    <property type="match status" value="1"/>
</dbReference>
<dbReference type="Proteomes" id="UP000218979">
    <property type="component" value="Unassembled WGS sequence"/>
</dbReference>